<evidence type="ECO:0000256" key="10">
    <source>
        <dbReference type="SAM" id="Phobius"/>
    </source>
</evidence>
<reference evidence="11" key="1">
    <citation type="submission" date="2022-01" db="EMBL/GenBank/DDBJ databases">
        <title>Comparative genomics reveals a dynamic genome evolution in the ectomycorrhizal milk-cap (Lactarius) mushrooms.</title>
        <authorList>
            <consortium name="DOE Joint Genome Institute"/>
            <person name="Lebreton A."/>
            <person name="Tang N."/>
            <person name="Kuo A."/>
            <person name="LaButti K."/>
            <person name="Drula E."/>
            <person name="Barry K."/>
            <person name="Clum A."/>
            <person name="Lipzen A."/>
            <person name="Mousain D."/>
            <person name="Ng V."/>
            <person name="Wang R."/>
            <person name="Wang X."/>
            <person name="Dai Y."/>
            <person name="Henrissat B."/>
            <person name="Grigoriev I.V."/>
            <person name="Guerin-Laguette A."/>
            <person name="Yu F."/>
            <person name="Martin F.M."/>
        </authorList>
    </citation>
    <scope>NUCLEOTIDE SEQUENCE</scope>
    <source>
        <strain evidence="11">QP</strain>
    </source>
</reference>
<dbReference type="GO" id="GO:0006487">
    <property type="term" value="P:protein N-linked glycosylation"/>
    <property type="evidence" value="ECO:0007669"/>
    <property type="project" value="TreeGrafter"/>
</dbReference>
<evidence type="ECO:0000256" key="2">
    <source>
        <dbReference type="ARBA" id="ARBA00009283"/>
    </source>
</evidence>
<evidence type="ECO:0000256" key="8">
    <source>
        <dbReference type="RuleBase" id="RU003833"/>
    </source>
</evidence>
<dbReference type="Gene3D" id="3.30.420.40">
    <property type="match status" value="1"/>
</dbReference>
<organism evidence="11 12">
    <name type="scientific">Lactarius akahatsu</name>
    <dbReference type="NCBI Taxonomy" id="416441"/>
    <lineage>
        <taxon>Eukaryota</taxon>
        <taxon>Fungi</taxon>
        <taxon>Dikarya</taxon>
        <taxon>Basidiomycota</taxon>
        <taxon>Agaricomycotina</taxon>
        <taxon>Agaricomycetes</taxon>
        <taxon>Russulales</taxon>
        <taxon>Russulaceae</taxon>
        <taxon>Lactarius</taxon>
    </lineage>
</organism>
<dbReference type="Gene3D" id="3.30.420.150">
    <property type="entry name" value="Exopolyphosphatase. Domain 2"/>
    <property type="match status" value="1"/>
</dbReference>
<comment type="function">
    <text evidence="4">After transfer of sugars to endogenous macromolecular acceptors, the enzyme converts nucleoside diphosphates to nucleoside monophosphates which in turn exit the Golgi lumen in a coupled antiporter reaction, allowing entry of additional nucleotide sugar from the cytosol.</text>
</comment>
<feature type="region of interest" description="Disordered" evidence="9">
    <location>
        <begin position="107"/>
        <end position="168"/>
    </location>
</feature>
<evidence type="ECO:0000313" key="12">
    <source>
        <dbReference type="Proteomes" id="UP001201163"/>
    </source>
</evidence>
<protein>
    <recommendedName>
        <fullName evidence="5">guanosine-diphosphatase</fullName>
        <ecNumber evidence="5">3.6.1.42</ecNumber>
    </recommendedName>
</protein>
<evidence type="ECO:0000313" key="11">
    <source>
        <dbReference type="EMBL" id="KAH8998466.1"/>
    </source>
</evidence>
<dbReference type="EMBL" id="JAKELL010000005">
    <property type="protein sequence ID" value="KAH8998466.1"/>
    <property type="molecule type" value="Genomic_DNA"/>
</dbReference>
<dbReference type="InterPro" id="IPR000407">
    <property type="entry name" value="GDA1_CD39_NTPase"/>
</dbReference>
<dbReference type="PANTHER" id="PTHR11782:SF83">
    <property type="entry name" value="GUANOSINE-DIPHOSPHATASE"/>
    <property type="match status" value="1"/>
</dbReference>
<feature type="active site" description="Proton acceptor" evidence="6">
    <location>
        <position position="306"/>
    </location>
</feature>
<feature type="region of interest" description="Disordered" evidence="9">
    <location>
        <begin position="1"/>
        <end position="48"/>
    </location>
</feature>
<dbReference type="AlphaFoldDB" id="A0AAD4LNX6"/>
<comment type="similarity">
    <text evidence="2 8">Belongs to the GDA1/CD39 NTPase family.</text>
</comment>
<dbReference type="GO" id="GO:0004382">
    <property type="term" value="F:GDP phosphatase activity"/>
    <property type="evidence" value="ECO:0007669"/>
    <property type="project" value="UniProtKB-EC"/>
</dbReference>
<proteinExistence type="inferred from homology"/>
<evidence type="ECO:0000256" key="1">
    <source>
        <dbReference type="ARBA" id="ARBA00004323"/>
    </source>
</evidence>
<name>A0AAD4LNX6_9AGAM</name>
<dbReference type="Pfam" id="PF01150">
    <property type="entry name" value="GDA1_CD39"/>
    <property type="match status" value="1"/>
</dbReference>
<evidence type="ECO:0000256" key="9">
    <source>
        <dbReference type="SAM" id="MobiDB-lite"/>
    </source>
</evidence>
<evidence type="ECO:0000256" key="3">
    <source>
        <dbReference type="ARBA" id="ARBA00022801"/>
    </source>
</evidence>
<sequence>MFRLGRSDDGSNTCVRRRQRPLAATHSSPPVTSTTIPSSPPSLSEDTGQLRKLMVLPRSSNYERLEGGMGPSRRGVRNFTWRKIVFCLALVVAFVWFLRPAEPKKVWDGIKTPGKGSVEAESPLPPSSPMVEPHNPEMDTSVPAPTRPQPSAPRPSSFESDPDASKTVFCTAPHDPSSPLVQYGLMIDAGSTGSRIHVYKFNNCGPSPAYEYETFVQMHPGLSAFAGRPEEAAQSLDELLDVAVRTVPEQLRHCTPVAVKATAGLRMLGGQQADEILEAVRRRISSVYPFPLAAQDPVAIMDGRDEGVFAWVTANYLMDTIRADSPKTAAPYAVLDLGGASTQIVLEPVFDAPSAGMHEGDHKYELKFGGPAGKTHVLYQHSYLGYGLMRARKSVHRLVDFMASARTTSSGTAAAEEVGNPCLAQGTKRVVQVESGDGSSSAKNITMIGSDIGNFEACNRIMQLIVDKDTICKVKPCSFDGVYQPSLHETFANGKILLLSYFYDRIHPLLPPAPAPPPPLTVASVADLAKDVCLGRPAWEKRWGDNAHAMEELVDRPEYCLDLTFMHALLRLGYEFDDARAVEIGKRIGGTELGWALGAAIAMVGAEPTCTA</sequence>
<feature type="binding site" evidence="7">
    <location>
        <begin position="339"/>
        <end position="343"/>
    </location>
    <ligand>
        <name>ATP</name>
        <dbReference type="ChEBI" id="CHEBI:30616"/>
    </ligand>
</feature>
<accession>A0AAD4LNX6</accession>
<comment type="subcellular location">
    <subcellularLocation>
        <location evidence="1">Golgi apparatus membrane</location>
        <topology evidence="1">Single-pass type II membrane protein</topology>
    </subcellularLocation>
</comment>
<dbReference type="PANTHER" id="PTHR11782">
    <property type="entry name" value="ADENOSINE/GUANOSINE DIPHOSPHATASE"/>
    <property type="match status" value="1"/>
</dbReference>
<feature type="transmembrane region" description="Helical" evidence="10">
    <location>
        <begin position="79"/>
        <end position="98"/>
    </location>
</feature>
<keyword evidence="10" id="KW-1133">Transmembrane helix</keyword>
<dbReference type="Proteomes" id="UP001201163">
    <property type="component" value="Unassembled WGS sequence"/>
</dbReference>
<keyword evidence="7" id="KW-0547">Nucleotide-binding</keyword>
<dbReference type="GO" id="GO:0045134">
    <property type="term" value="F:UDP phosphatase activity"/>
    <property type="evidence" value="ECO:0007669"/>
    <property type="project" value="TreeGrafter"/>
</dbReference>
<dbReference type="PROSITE" id="PS01238">
    <property type="entry name" value="GDA1_CD39_NTPASE"/>
    <property type="match status" value="1"/>
</dbReference>
<dbReference type="GO" id="GO:0009134">
    <property type="term" value="P:nucleoside diphosphate catabolic process"/>
    <property type="evidence" value="ECO:0007669"/>
    <property type="project" value="TreeGrafter"/>
</dbReference>
<evidence type="ECO:0000256" key="7">
    <source>
        <dbReference type="PIRSR" id="PIRSR600407-2"/>
    </source>
</evidence>
<dbReference type="CDD" id="cd24040">
    <property type="entry name" value="ASKHA_NBD_GDA1"/>
    <property type="match status" value="1"/>
</dbReference>
<dbReference type="GO" id="GO:0000139">
    <property type="term" value="C:Golgi membrane"/>
    <property type="evidence" value="ECO:0007669"/>
    <property type="project" value="UniProtKB-SubCell"/>
</dbReference>
<dbReference type="EC" id="3.6.1.42" evidence="5"/>
<feature type="compositionally biased region" description="Low complexity" evidence="9">
    <location>
        <begin position="25"/>
        <end position="44"/>
    </location>
</feature>
<keyword evidence="7" id="KW-0067">ATP-binding</keyword>
<evidence type="ECO:0000256" key="6">
    <source>
        <dbReference type="PIRSR" id="PIRSR600407-1"/>
    </source>
</evidence>
<evidence type="ECO:0000256" key="5">
    <source>
        <dbReference type="ARBA" id="ARBA00038903"/>
    </source>
</evidence>
<keyword evidence="3 8" id="KW-0378">Hydrolase</keyword>
<dbReference type="GO" id="GO:0005524">
    <property type="term" value="F:ATP binding"/>
    <property type="evidence" value="ECO:0007669"/>
    <property type="project" value="UniProtKB-KW"/>
</dbReference>
<gene>
    <name evidence="11" type="ORF">EDB92DRAFT_1835326</name>
</gene>
<keyword evidence="10" id="KW-0472">Membrane</keyword>
<evidence type="ECO:0000256" key="4">
    <source>
        <dbReference type="ARBA" id="ARBA00037742"/>
    </source>
</evidence>
<keyword evidence="12" id="KW-1185">Reference proteome</keyword>
<dbReference type="GO" id="GO:0017111">
    <property type="term" value="F:ribonucleoside triphosphate phosphatase activity"/>
    <property type="evidence" value="ECO:0007669"/>
    <property type="project" value="TreeGrafter"/>
</dbReference>
<keyword evidence="10" id="KW-0812">Transmembrane</keyword>
<comment type="caution">
    <text evidence="11">The sequence shown here is derived from an EMBL/GenBank/DDBJ whole genome shotgun (WGS) entry which is preliminary data.</text>
</comment>